<dbReference type="InterPro" id="IPR040676">
    <property type="entry name" value="DUF5641"/>
</dbReference>
<dbReference type="InterPro" id="IPR001584">
    <property type="entry name" value="Integrase_cat-core"/>
</dbReference>
<dbReference type="InterPro" id="IPR036397">
    <property type="entry name" value="RNaseH_sf"/>
</dbReference>
<dbReference type="Pfam" id="PF18701">
    <property type="entry name" value="DUF5641"/>
    <property type="match status" value="1"/>
</dbReference>
<protein>
    <recommendedName>
        <fullName evidence="1">Integrase catalytic domain-containing protein</fullName>
    </recommendedName>
</protein>
<dbReference type="SUPFAM" id="SSF53098">
    <property type="entry name" value="Ribonuclease H-like"/>
    <property type="match status" value="1"/>
</dbReference>
<evidence type="ECO:0000313" key="2">
    <source>
        <dbReference type="EnsemblMetazoa" id="AALFPA23_012728.P18344"/>
    </source>
</evidence>
<accession>A0ABM1YWH8</accession>
<dbReference type="Pfam" id="PF05380">
    <property type="entry name" value="Peptidase_A17"/>
    <property type="match status" value="1"/>
</dbReference>
<dbReference type="SUPFAM" id="SSF56672">
    <property type="entry name" value="DNA/RNA polymerases"/>
    <property type="match status" value="1"/>
</dbReference>
<name>A0ABM1YWH8_AEDAL</name>
<dbReference type="InterPro" id="IPR043128">
    <property type="entry name" value="Rev_trsase/Diguanyl_cyclase"/>
</dbReference>
<evidence type="ECO:0000259" key="1">
    <source>
        <dbReference type="PROSITE" id="PS50994"/>
    </source>
</evidence>
<evidence type="ECO:0000313" key="3">
    <source>
        <dbReference type="Proteomes" id="UP000069940"/>
    </source>
</evidence>
<organism evidence="2 3">
    <name type="scientific">Aedes albopictus</name>
    <name type="common">Asian tiger mosquito</name>
    <name type="synonym">Stegomyia albopicta</name>
    <dbReference type="NCBI Taxonomy" id="7160"/>
    <lineage>
        <taxon>Eukaryota</taxon>
        <taxon>Metazoa</taxon>
        <taxon>Ecdysozoa</taxon>
        <taxon>Arthropoda</taxon>
        <taxon>Hexapoda</taxon>
        <taxon>Insecta</taxon>
        <taxon>Pterygota</taxon>
        <taxon>Neoptera</taxon>
        <taxon>Endopterygota</taxon>
        <taxon>Diptera</taxon>
        <taxon>Nematocera</taxon>
        <taxon>Culicoidea</taxon>
        <taxon>Culicidae</taxon>
        <taxon>Culicinae</taxon>
        <taxon>Aedini</taxon>
        <taxon>Aedes</taxon>
        <taxon>Stegomyia</taxon>
    </lineage>
</organism>
<feature type="domain" description="Integrase catalytic" evidence="1">
    <location>
        <begin position="684"/>
        <end position="870"/>
    </location>
</feature>
<dbReference type="RefSeq" id="XP_062707230.1">
    <property type="nucleotide sequence ID" value="XM_062851246.1"/>
</dbReference>
<dbReference type="PROSITE" id="PS50994">
    <property type="entry name" value="INTEGRASE"/>
    <property type="match status" value="1"/>
</dbReference>
<dbReference type="PANTHER" id="PTHR47331">
    <property type="entry name" value="PHD-TYPE DOMAIN-CONTAINING PROTEIN"/>
    <property type="match status" value="1"/>
</dbReference>
<dbReference type="Proteomes" id="UP000069940">
    <property type="component" value="Unassembled WGS sequence"/>
</dbReference>
<dbReference type="PANTHER" id="PTHR47331:SF4">
    <property type="entry name" value="PEPTIDASE S1 DOMAIN-CONTAINING PROTEIN"/>
    <property type="match status" value="1"/>
</dbReference>
<keyword evidence="3" id="KW-1185">Reference proteome</keyword>
<reference evidence="3" key="1">
    <citation type="journal article" date="2015" name="Proc. Natl. Acad. Sci. U.S.A.">
        <title>Genome sequence of the Asian Tiger mosquito, Aedes albopictus, reveals insights into its biology, genetics, and evolution.</title>
        <authorList>
            <person name="Chen X.G."/>
            <person name="Jiang X."/>
            <person name="Gu J."/>
            <person name="Xu M."/>
            <person name="Wu Y."/>
            <person name="Deng Y."/>
            <person name="Zhang C."/>
            <person name="Bonizzoni M."/>
            <person name="Dermauw W."/>
            <person name="Vontas J."/>
            <person name="Armbruster P."/>
            <person name="Huang X."/>
            <person name="Yang Y."/>
            <person name="Zhang H."/>
            <person name="He W."/>
            <person name="Peng H."/>
            <person name="Liu Y."/>
            <person name="Wu K."/>
            <person name="Chen J."/>
            <person name="Lirakis M."/>
            <person name="Topalis P."/>
            <person name="Van Leeuwen T."/>
            <person name="Hall A.B."/>
            <person name="Jiang X."/>
            <person name="Thorpe C."/>
            <person name="Mueller R.L."/>
            <person name="Sun C."/>
            <person name="Waterhouse R.M."/>
            <person name="Yan G."/>
            <person name="Tu Z.J."/>
            <person name="Fang X."/>
            <person name="James A.A."/>
        </authorList>
    </citation>
    <scope>NUCLEOTIDE SEQUENCE [LARGE SCALE GENOMIC DNA]</scope>
    <source>
        <strain evidence="3">Foshan</strain>
    </source>
</reference>
<proteinExistence type="predicted"/>
<dbReference type="EnsemblMetazoa" id="AALFPA23_012728.R18344">
    <property type="protein sequence ID" value="AALFPA23_012728.P18344"/>
    <property type="gene ID" value="AALFPA23_012728"/>
</dbReference>
<dbReference type="InterPro" id="IPR008042">
    <property type="entry name" value="Retrotrans_Pao"/>
</dbReference>
<sequence length="988" mass="113346">MVWDAAATTHGVSLNSALLKGPDQLSELFAILVQFREGRIALSGDVREMFLQVLMRAEDQQCQRFLWYDQDGTLHVYVLQVMSFGACCSPSSAHYVKNLNAKRFQGDYPAAAEVIIKRHYVDDMLVSVATEEEAIKLAQQVKQVHAEGGFEIRNWISNSKRVVQALQEAGTEEKNLDMSSEIATEKVLGMWWCTESDTFTYKVGWDRYGRALLEGRHRPTKREMLRILMSMFDPLGLIAQFLMYLKILLQEVWRSGIDWDDQIDDVLYKKWQTWLEVLPQVERISISRSYFRQQTAANGDVQLHTFVDASANGIAAACYLRFTHGNIVECSLVAAKTRVAPLKFLSIPRLELQAALIGARLARSVFDALTIPISRRIYWSDSQDVLFWIKSDHRRYSQFVAFRVSEILDTTEMHEWMYVPTKQNVADDGTKWQGLPDLTSQSRWFIGPYFLYCSEEDWPRSPQSSHTAELELRPSVMSHFIAPTSVICVDEYSCWDRIVKVVALLHRFPSNCKLKLLKKPTIVGPVSSQELKVAESYLFRQAQQETFPDEVAHLRRFQDTSESSVTAVPKSSPLHQKSPWLDHYGVMRMRGRIAACDYATEDAKYPIILPRDHHTTRLIVAHYHHKLHHQNHETVINEIRQKFSIPQLRSTYTKVRNNCQRCKNDRAVPRAPIMADLPLARLDAFTRPFTHVGVDFFGPYEVVVGRRIEKRWGLLATCLTIRAIHIEVVHSLSTNSCIMALRNFISRRGKPQTFYSDRGTNFVGANRVLEEIDSIIKEEELMKEFVDTDTSWTFLPPASPHMGGSWERLIGSVKKNLMAILPARKLTDEVLRNLLTEIESTVNSRPLTHVPVDDDSAPALTPNHFLLRSTNGSKPLSNADDSGSVLRQTWLLSQVQANRFWKRWVTDYLPEITRRTKWFVHTKPIEINDIVVIVDPKSPRNCWPRGRIINIHLGKDGQPRSATVRTTSGIYERPTTKLAVLDIRRETK</sequence>
<dbReference type="Gene3D" id="3.30.70.270">
    <property type="match status" value="1"/>
</dbReference>
<dbReference type="InterPro" id="IPR043502">
    <property type="entry name" value="DNA/RNA_pol_sf"/>
</dbReference>
<reference evidence="2" key="2">
    <citation type="submission" date="2025-05" db="UniProtKB">
        <authorList>
            <consortium name="EnsemblMetazoa"/>
        </authorList>
    </citation>
    <scope>IDENTIFICATION</scope>
    <source>
        <strain evidence="2">Foshan</strain>
    </source>
</reference>
<dbReference type="Gene3D" id="3.30.420.10">
    <property type="entry name" value="Ribonuclease H-like superfamily/Ribonuclease H"/>
    <property type="match status" value="1"/>
</dbReference>
<dbReference type="InterPro" id="IPR012337">
    <property type="entry name" value="RNaseH-like_sf"/>
</dbReference>
<dbReference type="GeneID" id="134287942"/>
<dbReference type="Gene3D" id="3.10.10.10">
    <property type="entry name" value="HIV Type 1 Reverse Transcriptase, subunit A, domain 1"/>
    <property type="match status" value="1"/>
</dbReference>